<dbReference type="GO" id="GO:0005886">
    <property type="term" value="C:plasma membrane"/>
    <property type="evidence" value="ECO:0007669"/>
    <property type="project" value="TreeGrafter"/>
</dbReference>
<sequence length="296" mass="34174">MFLNPGLKQRLLPLCAFFGTFTTVMTILIFSTDLKGRRYGRMHFNLTHSDLENAMQDNPQLLDYIRNNYLKSAPKLTQNDIDAEEYKQKEYNVFLQSKVADISGKKSNGVFIETGAYRHGSESQTEWLELKHGWRGLLTQPDPNDYNALREKSRHRPRSHIANVCLSPTANPKQVSFRTTLPSSNFSVPMNLKTVQCFPLYSLMLAYGTRDIEFLSLDAEKAEYEVLRTLPFQKITIKVIQIRLTNEVSESESFEFVRISMFLSHHGYKYDDKLSLPKHKIFVSTVKKTALFSLKI</sequence>
<dbReference type="PANTHER" id="PTHR34009">
    <property type="entry name" value="PROTEIN STAR"/>
    <property type="match status" value="1"/>
</dbReference>
<organism evidence="3 4">
    <name type="scientific">Laodelphax striatellus</name>
    <name type="common">Small brown planthopper</name>
    <name type="synonym">Delphax striatella</name>
    <dbReference type="NCBI Taxonomy" id="195883"/>
    <lineage>
        <taxon>Eukaryota</taxon>
        <taxon>Metazoa</taxon>
        <taxon>Ecdysozoa</taxon>
        <taxon>Arthropoda</taxon>
        <taxon>Hexapoda</taxon>
        <taxon>Insecta</taxon>
        <taxon>Pterygota</taxon>
        <taxon>Neoptera</taxon>
        <taxon>Paraneoptera</taxon>
        <taxon>Hemiptera</taxon>
        <taxon>Auchenorrhyncha</taxon>
        <taxon>Fulgoroidea</taxon>
        <taxon>Delphacidae</taxon>
        <taxon>Criomorphinae</taxon>
        <taxon>Laodelphax</taxon>
    </lineage>
</organism>
<dbReference type="Proteomes" id="UP000291343">
    <property type="component" value="Unassembled WGS sequence"/>
</dbReference>
<keyword evidence="1" id="KW-0472">Membrane</keyword>
<feature type="domain" description="Methyltransferase FkbM" evidence="2">
    <location>
        <begin position="115"/>
        <end position="270"/>
    </location>
</feature>
<feature type="transmembrane region" description="Helical" evidence="1">
    <location>
        <begin position="12"/>
        <end position="32"/>
    </location>
</feature>
<protein>
    <recommendedName>
        <fullName evidence="2">Methyltransferase FkbM domain-containing protein</fullName>
    </recommendedName>
</protein>
<dbReference type="EMBL" id="QKKF02025464">
    <property type="protein sequence ID" value="RZF36889.1"/>
    <property type="molecule type" value="Genomic_DNA"/>
</dbReference>
<dbReference type="GO" id="GO:0016197">
    <property type="term" value="P:endosomal transport"/>
    <property type="evidence" value="ECO:0007669"/>
    <property type="project" value="TreeGrafter"/>
</dbReference>
<dbReference type="InterPro" id="IPR029063">
    <property type="entry name" value="SAM-dependent_MTases_sf"/>
</dbReference>
<dbReference type="AlphaFoldDB" id="A0A482WTF8"/>
<comment type="caution">
    <text evidence="3">The sequence shown here is derived from an EMBL/GenBank/DDBJ whole genome shotgun (WGS) entry which is preliminary data.</text>
</comment>
<evidence type="ECO:0000259" key="2">
    <source>
        <dbReference type="Pfam" id="PF05050"/>
    </source>
</evidence>
<keyword evidence="1" id="KW-1133">Transmembrane helix</keyword>
<dbReference type="FunCoup" id="A0A482WTF8">
    <property type="interactions" value="206"/>
</dbReference>
<dbReference type="Gene3D" id="3.40.50.150">
    <property type="entry name" value="Vaccinia Virus protein VP39"/>
    <property type="match status" value="1"/>
</dbReference>
<dbReference type="Pfam" id="PF05050">
    <property type="entry name" value="Methyltransf_21"/>
    <property type="match status" value="1"/>
</dbReference>
<dbReference type="InterPro" id="IPR006342">
    <property type="entry name" value="FkbM_mtfrase"/>
</dbReference>
<keyword evidence="4" id="KW-1185">Reference proteome</keyword>
<gene>
    <name evidence="3" type="ORF">LSTR_LSTR004577</name>
</gene>
<dbReference type="PANTHER" id="PTHR34009:SF2">
    <property type="entry name" value="PROTEIN STAR"/>
    <property type="match status" value="1"/>
</dbReference>
<dbReference type="GO" id="GO:0006888">
    <property type="term" value="P:endoplasmic reticulum to Golgi vesicle-mediated transport"/>
    <property type="evidence" value="ECO:0007669"/>
    <property type="project" value="TreeGrafter"/>
</dbReference>
<evidence type="ECO:0000313" key="4">
    <source>
        <dbReference type="Proteomes" id="UP000291343"/>
    </source>
</evidence>
<dbReference type="InterPro" id="IPR053202">
    <property type="entry name" value="EGF_Rcpt_Signaling_Reg"/>
</dbReference>
<proteinExistence type="predicted"/>
<dbReference type="GO" id="GO:0005789">
    <property type="term" value="C:endoplasmic reticulum membrane"/>
    <property type="evidence" value="ECO:0007669"/>
    <property type="project" value="TreeGrafter"/>
</dbReference>
<accession>A0A482WTF8</accession>
<dbReference type="OrthoDB" id="6357215at2759"/>
<keyword evidence="1" id="KW-0812">Transmembrane</keyword>
<reference evidence="3 4" key="1">
    <citation type="journal article" date="2017" name="Gigascience">
        <title>Genome sequence of the small brown planthopper, Laodelphax striatellus.</title>
        <authorList>
            <person name="Zhu J."/>
            <person name="Jiang F."/>
            <person name="Wang X."/>
            <person name="Yang P."/>
            <person name="Bao Y."/>
            <person name="Zhao W."/>
            <person name="Wang W."/>
            <person name="Lu H."/>
            <person name="Wang Q."/>
            <person name="Cui N."/>
            <person name="Li J."/>
            <person name="Chen X."/>
            <person name="Luo L."/>
            <person name="Yu J."/>
            <person name="Kang L."/>
            <person name="Cui F."/>
        </authorList>
    </citation>
    <scope>NUCLEOTIDE SEQUENCE [LARGE SCALE GENOMIC DNA]</scope>
    <source>
        <strain evidence="3">Lst14</strain>
    </source>
</reference>
<dbReference type="InParanoid" id="A0A482WTF8"/>
<name>A0A482WTF8_LAOST</name>
<evidence type="ECO:0000313" key="3">
    <source>
        <dbReference type="EMBL" id="RZF36889.1"/>
    </source>
</evidence>
<evidence type="ECO:0000256" key="1">
    <source>
        <dbReference type="SAM" id="Phobius"/>
    </source>
</evidence>
<dbReference type="GO" id="GO:0005794">
    <property type="term" value="C:Golgi apparatus"/>
    <property type="evidence" value="ECO:0007669"/>
    <property type="project" value="TreeGrafter"/>
</dbReference>
<dbReference type="GO" id="GO:0031902">
    <property type="term" value="C:late endosome membrane"/>
    <property type="evidence" value="ECO:0007669"/>
    <property type="project" value="TreeGrafter"/>
</dbReference>